<dbReference type="AlphaFoldDB" id="A0A8K0UXW9"/>
<sequence length="275" mass="30264">MPRARNPLPEGFEEVEDKDTYANCLICQAFYLSSQEVARRGIPTHLKTPKHIRALAKYGQPDSTSGAIAPPGPFPPSSNSTVADPDLNPDPDDFDVLPGVAQLIYTASTQSMAPSDADMNMDLPWSSDPLAFFPQDQDGQLLGVDGRPVIFSAGRSEPLEHEFNGQTMMGNLQDMDLYDHTLLAGEITSAEDMEAYYHEDNTVPDIFAEFDQMYGDDNSDSDTDSLIGDCRGGDDENENEWAPYDSKTVCAESAFNMDVVHELIFNWIDVHVGLA</sequence>
<reference evidence="2" key="1">
    <citation type="journal article" date="2021" name="New Phytol.">
        <title>Evolutionary innovations through gain and loss of genes in the ectomycorrhizal Boletales.</title>
        <authorList>
            <person name="Wu G."/>
            <person name="Miyauchi S."/>
            <person name="Morin E."/>
            <person name="Kuo A."/>
            <person name="Drula E."/>
            <person name="Varga T."/>
            <person name="Kohler A."/>
            <person name="Feng B."/>
            <person name="Cao Y."/>
            <person name="Lipzen A."/>
            <person name="Daum C."/>
            <person name="Hundley H."/>
            <person name="Pangilinan J."/>
            <person name="Johnson J."/>
            <person name="Barry K."/>
            <person name="LaButti K."/>
            <person name="Ng V."/>
            <person name="Ahrendt S."/>
            <person name="Min B."/>
            <person name="Choi I.G."/>
            <person name="Park H."/>
            <person name="Plett J.M."/>
            <person name="Magnuson J."/>
            <person name="Spatafora J.W."/>
            <person name="Nagy L.G."/>
            <person name="Henrissat B."/>
            <person name="Grigoriev I.V."/>
            <person name="Yang Z.L."/>
            <person name="Xu J."/>
            <person name="Martin F.M."/>
        </authorList>
    </citation>
    <scope>NUCLEOTIDE SEQUENCE</scope>
    <source>
        <strain evidence="2">KKN 215</strain>
    </source>
</reference>
<comment type="caution">
    <text evidence="2">The sequence shown here is derived from an EMBL/GenBank/DDBJ whole genome shotgun (WGS) entry which is preliminary data.</text>
</comment>
<protein>
    <submittedName>
        <fullName evidence="2">Uncharacterized protein</fullName>
    </submittedName>
</protein>
<feature type="region of interest" description="Disordered" evidence="1">
    <location>
        <begin position="60"/>
        <end position="92"/>
    </location>
</feature>
<accession>A0A8K0UXW9</accession>
<gene>
    <name evidence="2" type="ORF">BXZ70DRAFT_5041</name>
</gene>
<name>A0A8K0UXW9_9AGAR</name>
<keyword evidence="3" id="KW-1185">Reference proteome</keyword>
<evidence type="ECO:0000256" key="1">
    <source>
        <dbReference type="SAM" id="MobiDB-lite"/>
    </source>
</evidence>
<evidence type="ECO:0000313" key="3">
    <source>
        <dbReference type="Proteomes" id="UP000813824"/>
    </source>
</evidence>
<evidence type="ECO:0000313" key="2">
    <source>
        <dbReference type="EMBL" id="KAH8107679.1"/>
    </source>
</evidence>
<dbReference type="EMBL" id="JAEVFJ010000001">
    <property type="protein sequence ID" value="KAH8107679.1"/>
    <property type="molecule type" value="Genomic_DNA"/>
</dbReference>
<organism evidence="2 3">
    <name type="scientific">Cristinia sonorae</name>
    <dbReference type="NCBI Taxonomy" id="1940300"/>
    <lineage>
        <taxon>Eukaryota</taxon>
        <taxon>Fungi</taxon>
        <taxon>Dikarya</taxon>
        <taxon>Basidiomycota</taxon>
        <taxon>Agaricomycotina</taxon>
        <taxon>Agaricomycetes</taxon>
        <taxon>Agaricomycetidae</taxon>
        <taxon>Agaricales</taxon>
        <taxon>Pleurotineae</taxon>
        <taxon>Stephanosporaceae</taxon>
        <taxon>Cristinia</taxon>
    </lineage>
</organism>
<proteinExistence type="predicted"/>
<dbReference type="Proteomes" id="UP000813824">
    <property type="component" value="Unassembled WGS sequence"/>
</dbReference>